<name>A0AA87AZH0_9BACL</name>
<dbReference type="AlphaFoldDB" id="A0AA87AZH0"/>
<dbReference type="Proteomes" id="UP000004773">
    <property type="component" value="Unassembled WGS sequence"/>
</dbReference>
<accession>A0AA87AZH0</accession>
<protein>
    <submittedName>
        <fullName evidence="1">Uncharacterized protein</fullName>
    </submittedName>
</protein>
<evidence type="ECO:0000313" key="2">
    <source>
        <dbReference type="Proteomes" id="UP000004773"/>
    </source>
</evidence>
<dbReference type="RefSeq" id="WP_003147429.1">
    <property type="nucleotide sequence ID" value="NZ_GL883584.1"/>
</dbReference>
<dbReference type="EMBL" id="ACRO01000022">
    <property type="protein sequence ID" value="EGF87860.1"/>
    <property type="molecule type" value="Genomic_DNA"/>
</dbReference>
<gene>
    <name evidence="1" type="ORF">HMPREF0428_01299</name>
</gene>
<proteinExistence type="predicted"/>
<reference evidence="1 2" key="1">
    <citation type="submission" date="2011-03" db="EMBL/GenBank/DDBJ databases">
        <title>The Genome Sequence of Gemella haemolysans M341.</title>
        <authorList>
            <consortium name="The Broad Institute Genome Sequencing Platform"/>
            <consortium name="The Broad Institute Genome Sequencing Center for Infectious Disease"/>
            <person name="Earl A."/>
            <person name="Ward D."/>
            <person name="Feldgarden M."/>
            <person name="Gevers D."/>
            <person name="Sibley C.D."/>
            <person name="Field T.R."/>
            <person name="Grinwis M."/>
            <person name="Eshaghurshan C.S."/>
            <person name="Surette M.G."/>
            <person name="Young S.K."/>
            <person name="Zeng Q."/>
            <person name="Gargeya S."/>
            <person name="Fitzgerald M."/>
            <person name="Haas B."/>
            <person name="Abouelleil A."/>
            <person name="Alvarado L."/>
            <person name="Arachchi H.M."/>
            <person name="Berlin A."/>
            <person name="Brown A."/>
            <person name="Chapman S.B."/>
            <person name="Chen Z."/>
            <person name="Dunbar C."/>
            <person name="Freedman E."/>
            <person name="Gearin G."/>
            <person name="Gellesch M."/>
            <person name="Goldberg J."/>
            <person name="Griggs A."/>
            <person name="Gujja S."/>
            <person name="Heilman E.R."/>
            <person name="Heiman D."/>
            <person name="Howarth C."/>
            <person name="Larson L."/>
            <person name="Lui A."/>
            <person name="MacDonald P.J.P."/>
            <person name="Mehta T."/>
            <person name="Montmayeur A."/>
            <person name="Murphy C."/>
            <person name="Neiman D."/>
            <person name="Pearson M."/>
            <person name="Priest M."/>
            <person name="Roberts A."/>
            <person name="Saif S."/>
            <person name="Shea T."/>
            <person name="Shenoy N."/>
            <person name="Sisk P."/>
            <person name="Stolte C."/>
            <person name="Sykes S."/>
            <person name="White J."/>
            <person name="Yandava C."/>
            <person name="Wortman J."/>
            <person name="Nusbaum C."/>
            <person name="Birren B."/>
        </authorList>
    </citation>
    <scope>NUCLEOTIDE SEQUENCE [LARGE SCALE GENOMIC DNA]</scope>
    <source>
        <strain evidence="1 2">M341</strain>
    </source>
</reference>
<sequence length="160" mass="18774">MGPKFYIEDVNDCDSQYSIDYIKFDELGKIDIVRETYGRNYLVERDIQLPIFESESEYIDYLMEKDIIDPYLADVLHRLVGHTPENIVIDEVSLNNALFIGDARGADRPGGFKDAFELLMEATLIWEFSAIEAMEKTMQVIRTLLRDKEHRYQEKLIRIK</sequence>
<organism evidence="1 2">
    <name type="scientific">Gemella haemolysans M341</name>
    <dbReference type="NCBI Taxonomy" id="562981"/>
    <lineage>
        <taxon>Bacteria</taxon>
        <taxon>Bacillati</taxon>
        <taxon>Bacillota</taxon>
        <taxon>Bacilli</taxon>
        <taxon>Bacillales</taxon>
        <taxon>Gemellaceae</taxon>
        <taxon>Gemella</taxon>
    </lineage>
</organism>
<evidence type="ECO:0000313" key="1">
    <source>
        <dbReference type="EMBL" id="EGF87860.1"/>
    </source>
</evidence>
<comment type="caution">
    <text evidence="1">The sequence shown here is derived from an EMBL/GenBank/DDBJ whole genome shotgun (WGS) entry which is preliminary data.</text>
</comment>